<protein>
    <recommendedName>
        <fullName evidence="4">RNase H type-1 domain-containing protein</fullName>
    </recommendedName>
</protein>
<feature type="region of interest" description="Disordered" evidence="1">
    <location>
        <begin position="36"/>
        <end position="66"/>
    </location>
</feature>
<comment type="caution">
    <text evidence="2">The sequence shown here is derived from an EMBL/GenBank/DDBJ whole genome shotgun (WGS) entry which is preliminary data.</text>
</comment>
<evidence type="ECO:0000256" key="1">
    <source>
        <dbReference type="SAM" id="MobiDB-lite"/>
    </source>
</evidence>
<gene>
    <name evidence="2" type="ORF">B0H17DRAFT_1193310</name>
</gene>
<proteinExistence type="predicted"/>
<accession>A0AAD7GTD3</accession>
<dbReference type="AlphaFoldDB" id="A0AAD7GTD3"/>
<evidence type="ECO:0000313" key="2">
    <source>
        <dbReference type="EMBL" id="KAJ7704807.1"/>
    </source>
</evidence>
<dbReference type="Proteomes" id="UP001221757">
    <property type="component" value="Unassembled WGS sequence"/>
</dbReference>
<keyword evidence="3" id="KW-1185">Reference proteome</keyword>
<reference evidence="2" key="1">
    <citation type="submission" date="2023-03" db="EMBL/GenBank/DDBJ databases">
        <title>Massive genome expansion in bonnet fungi (Mycena s.s.) driven by repeated elements and novel gene families across ecological guilds.</title>
        <authorList>
            <consortium name="Lawrence Berkeley National Laboratory"/>
            <person name="Harder C.B."/>
            <person name="Miyauchi S."/>
            <person name="Viragh M."/>
            <person name="Kuo A."/>
            <person name="Thoen E."/>
            <person name="Andreopoulos B."/>
            <person name="Lu D."/>
            <person name="Skrede I."/>
            <person name="Drula E."/>
            <person name="Henrissat B."/>
            <person name="Morin E."/>
            <person name="Kohler A."/>
            <person name="Barry K."/>
            <person name="LaButti K."/>
            <person name="Morin E."/>
            <person name="Salamov A."/>
            <person name="Lipzen A."/>
            <person name="Mereny Z."/>
            <person name="Hegedus B."/>
            <person name="Baldrian P."/>
            <person name="Stursova M."/>
            <person name="Weitz H."/>
            <person name="Taylor A."/>
            <person name="Grigoriev I.V."/>
            <person name="Nagy L.G."/>
            <person name="Martin F."/>
            <person name="Kauserud H."/>
        </authorList>
    </citation>
    <scope>NUCLEOTIDE SEQUENCE</scope>
    <source>
        <strain evidence="2">CBHHK067</strain>
    </source>
</reference>
<evidence type="ECO:0000313" key="3">
    <source>
        <dbReference type="Proteomes" id="UP001221757"/>
    </source>
</evidence>
<sequence length="222" mass="23894">MHPILHHTISTAPKPPKFASILHFVEHIPATKWRSSVPARGQRLQKRGTPSSTDAEGSSEDDFDPTLGMEPIVPVYAAPWATQLPVTTVILAKEDVLCALVTALLDDWRRLSTWFTDGSLLEGRAGGVAVRVEDGVGVETIGVPLGDGQAAFGGITSTKPRSGQFRAIAYDKQVRDALRVHPHLTILNLWTPAHIGAAGNEMADAAAKEATERDPDPTILCR</sequence>
<name>A0AAD7GTD3_MYCRO</name>
<evidence type="ECO:0008006" key="4">
    <source>
        <dbReference type="Google" id="ProtNLM"/>
    </source>
</evidence>
<dbReference type="EMBL" id="JARKIE010000009">
    <property type="protein sequence ID" value="KAJ7704807.1"/>
    <property type="molecule type" value="Genomic_DNA"/>
</dbReference>
<dbReference type="SUPFAM" id="SSF53098">
    <property type="entry name" value="Ribonuclease H-like"/>
    <property type="match status" value="1"/>
</dbReference>
<dbReference type="InterPro" id="IPR012337">
    <property type="entry name" value="RNaseH-like_sf"/>
</dbReference>
<organism evidence="2 3">
    <name type="scientific">Mycena rosella</name>
    <name type="common">Pink bonnet</name>
    <name type="synonym">Agaricus rosellus</name>
    <dbReference type="NCBI Taxonomy" id="1033263"/>
    <lineage>
        <taxon>Eukaryota</taxon>
        <taxon>Fungi</taxon>
        <taxon>Dikarya</taxon>
        <taxon>Basidiomycota</taxon>
        <taxon>Agaricomycotina</taxon>
        <taxon>Agaricomycetes</taxon>
        <taxon>Agaricomycetidae</taxon>
        <taxon>Agaricales</taxon>
        <taxon>Marasmiineae</taxon>
        <taxon>Mycenaceae</taxon>
        <taxon>Mycena</taxon>
    </lineage>
</organism>